<keyword evidence="14 18" id="KW-0520">NAD</keyword>
<feature type="domain" description="3-dehydroquinate synthase C-terminal" evidence="20">
    <location>
        <begin position="163"/>
        <end position="298"/>
    </location>
</feature>
<dbReference type="SUPFAM" id="SSF56796">
    <property type="entry name" value="Dehydroquinate synthase-like"/>
    <property type="match status" value="1"/>
</dbReference>
<dbReference type="UniPathway" id="UPA00053">
    <property type="reaction ID" value="UER00085"/>
</dbReference>
<dbReference type="InterPro" id="IPR016037">
    <property type="entry name" value="DHQ_synth_AroB"/>
</dbReference>
<protein>
    <recommendedName>
        <fullName evidence="8 18">3-dehydroquinate synthase</fullName>
        <shortName evidence="18">DHQS</shortName>
        <ecNumber evidence="7 18">4.2.3.4</ecNumber>
    </recommendedName>
</protein>
<dbReference type="InterPro" id="IPR030960">
    <property type="entry name" value="DHQS/DOIS_N"/>
</dbReference>
<evidence type="ECO:0000256" key="6">
    <source>
        <dbReference type="ARBA" id="ARBA00005412"/>
    </source>
</evidence>
<dbReference type="AlphaFoldDB" id="A0A0G3GWP5"/>
<dbReference type="GO" id="GO:0009073">
    <property type="term" value="P:aromatic amino acid family biosynthetic process"/>
    <property type="evidence" value="ECO:0007669"/>
    <property type="project" value="UniProtKB-KW"/>
</dbReference>
<dbReference type="GO" id="GO:0000166">
    <property type="term" value="F:nucleotide binding"/>
    <property type="evidence" value="ECO:0007669"/>
    <property type="project" value="UniProtKB-KW"/>
</dbReference>
<comment type="caution">
    <text evidence="18">Lacks conserved residue(s) required for the propagation of feature annotation.</text>
</comment>
<evidence type="ECO:0000256" key="17">
    <source>
        <dbReference type="ARBA" id="ARBA00023285"/>
    </source>
</evidence>
<dbReference type="PATRIC" id="fig|1050174.4.peg.1405"/>
<comment type="cofactor">
    <cofactor evidence="2 18">
        <name>NAD(+)</name>
        <dbReference type="ChEBI" id="CHEBI:57540"/>
    </cofactor>
</comment>
<evidence type="ECO:0000256" key="15">
    <source>
        <dbReference type="ARBA" id="ARBA00023141"/>
    </source>
</evidence>
<dbReference type="InterPro" id="IPR056179">
    <property type="entry name" value="DHQS_C"/>
</dbReference>
<feature type="binding site" evidence="18">
    <location>
        <position position="238"/>
    </location>
    <ligand>
        <name>Zn(2+)</name>
        <dbReference type="ChEBI" id="CHEBI:29105"/>
    </ligand>
</feature>
<feature type="binding site" evidence="18">
    <location>
        <position position="222"/>
    </location>
    <ligand>
        <name>Zn(2+)</name>
        <dbReference type="ChEBI" id="CHEBI:29105"/>
    </ligand>
</feature>
<dbReference type="STRING" id="1050174.CEPID_06945"/>
<feature type="binding site" evidence="18">
    <location>
        <position position="166"/>
    </location>
    <ligand>
        <name>Zn(2+)</name>
        <dbReference type="ChEBI" id="CHEBI:29105"/>
    </ligand>
</feature>
<feature type="binding site" evidence="18">
    <location>
        <begin position="87"/>
        <end position="91"/>
    </location>
    <ligand>
        <name>NAD(+)</name>
        <dbReference type="ChEBI" id="CHEBI:57540"/>
    </ligand>
</feature>
<dbReference type="Gene3D" id="3.40.50.1970">
    <property type="match status" value="1"/>
</dbReference>
<feature type="binding site" evidence="18">
    <location>
        <begin position="111"/>
        <end position="112"/>
    </location>
    <ligand>
        <name>NAD(+)</name>
        <dbReference type="ChEBI" id="CHEBI:57540"/>
    </ligand>
</feature>
<dbReference type="GO" id="GO:0003856">
    <property type="term" value="F:3-dehydroquinate synthase activity"/>
    <property type="evidence" value="ECO:0007669"/>
    <property type="project" value="UniProtKB-UniRule"/>
</dbReference>
<organism evidence="21 22">
    <name type="scientific">Corynebacterium epidermidicanis</name>
    <dbReference type="NCBI Taxonomy" id="1050174"/>
    <lineage>
        <taxon>Bacteria</taxon>
        <taxon>Bacillati</taxon>
        <taxon>Actinomycetota</taxon>
        <taxon>Actinomycetes</taxon>
        <taxon>Mycobacteriales</taxon>
        <taxon>Corynebacteriaceae</taxon>
        <taxon>Corynebacterium</taxon>
    </lineage>
</organism>
<dbReference type="GO" id="GO:0046872">
    <property type="term" value="F:metal ion binding"/>
    <property type="evidence" value="ECO:0007669"/>
    <property type="project" value="UniProtKB-KW"/>
</dbReference>
<evidence type="ECO:0000256" key="4">
    <source>
        <dbReference type="ARBA" id="ARBA00004496"/>
    </source>
</evidence>
<evidence type="ECO:0000256" key="11">
    <source>
        <dbReference type="ARBA" id="ARBA00022723"/>
    </source>
</evidence>
<evidence type="ECO:0000256" key="18">
    <source>
        <dbReference type="HAMAP-Rule" id="MF_00110"/>
    </source>
</evidence>
<dbReference type="GO" id="GO:0008652">
    <property type="term" value="P:amino acid biosynthetic process"/>
    <property type="evidence" value="ECO:0007669"/>
    <property type="project" value="UniProtKB-KW"/>
</dbReference>
<name>A0A0G3GWP5_9CORY</name>
<comment type="similarity">
    <text evidence="6 18">Belongs to the sugar phosphate cyclases superfamily. Dehydroquinate synthase family.</text>
</comment>
<dbReference type="Pfam" id="PF24621">
    <property type="entry name" value="DHQS_C"/>
    <property type="match status" value="1"/>
</dbReference>
<evidence type="ECO:0000259" key="20">
    <source>
        <dbReference type="Pfam" id="PF24621"/>
    </source>
</evidence>
<evidence type="ECO:0000256" key="5">
    <source>
        <dbReference type="ARBA" id="ARBA00004661"/>
    </source>
</evidence>
<keyword evidence="12 18" id="KW-0547">Nucleotide-binding</keyword>
<evidence type="ECO:0000313" key="21">
    <source>
        <dbReference type="EMBL" id="AKK03247.1"/>
    </source>
</evidence>
<evidence type="ECO:0000256" key="8">
    <source>
        <dbReference type="ARBA" id="ARBA00017684"/>
    </source>
</evidence>
<comment type="pathway">
    <text evidence="5 18">Metabolic intermediate biosynthesis; chorismate biosynthesis; chorismate from D-erythrose 4-phosphate and phosphoenolpyruvate: step 2/7.</text>
</comment>
<dbReference type="OrthoDB" id="9806583at2"/>
<comment type="cofactor">
    <cofactor evidence="3">
        <name>Zn(2+)</name>
        <dbReference type="ChEBI" id="CHEBI:29105"/>
    </cofactor>
</comment>
<feature type="binding site" evidence="18">
    <location>
        <position position="124"/>
    </location>
    <ligand>
        <name>NAD(+)</name>
        <dbReference type="ChEBI" id="CHEBI:57540"/>
    </ligand>
</feature>
<keyword evidence="16 18" id="KW-0456">Lyase</keyword>
<evidence type="ECO:0000256" key="12">
    <source>
        <dbReference type="ARBA" id="ARBA00022741"/>
    </source>
</evidence>
<comment type="catalytic activity">
    <reaction evidence="1 18">
        <text>7-phospho-2-dehydro-3-deoxy-D-arabino-heptonate = 3-dehydroquinate + phosphate</text>
        <dbReference type="Rhea" id="RHEA:21968"/>
        <dbReference type="ChEBI" id="CHEBI:32364"/>
        <dbReference type="ChEBI" id="CHEBI:43474"/>
        <dbReference type="ChEBI" id="CHEBI:58394"/>
        <dbReference type="EC" id="4.2.3.4"/>
    </reaction>
</comment>
<dbReference type="GO" id="GO:0005737">
    <property type="term" value="C:cytoplasm"/>
    <property type="evidence" value="ECO:0007669"/>
    <property type="project" value="UniProtKB-SubCell"/>
</dbReference>
<gene>
    <name evidence="18 21" type="primary">aroB</name>
    <name evidence="21" type="ORF">CEPID_06945</name>
</gene>
<dbReference type="CDD" id="cd08195">
    <property type="entry name" value="DHQS"/>
    <property type="match status" value="1"/>
</dbReference>
<evidence type="ECO:0000259" key="19">
    <source>
        <dbReference type="Pfam" id="PF01761"/>
    </source>
</evidence>
<feature type="binding site" evidence="18">
    <location>
        <position position="133"/>
    </location>
    <ligand>
        <name>NAD(+)</name>
        <dbReference type="ChEBI" id="CHEBI:57540"/>
    </ligand>
</feature>
<dbReference type="Gene3D" id="1.20.1090.10">
    <property type="entry name" value="Dehydroquinate synthase-like - alpha domain"/>
    <property type="match status" value="1"/>
</dbReference>
<dbReference type="HAMAP" id="MF_00110">
    <property type="entry name" value="DHQ_synthase"/>
    <property type="match status" value="1"/>
</dbReference>
<reference evidence="21 22" key="1">
    <citation type="submission" date="2015-05" db="EMBL/GenBank/DDBJ databases">
        <title>Complete genome sequence of Corynebacterium epidermidicanis DSM 45586, isolated from the skin of a dog suffering from pruritus.</title>
        <authorList>
            <person name="Ruckert C."/>
            <person name="Albersmeier A."/>
            <person name="Winkler A."/>
            <person name="Tauch A."/>
        </authorList>
    </citation>
    <scope>NUCLEOTIDE SEQUENCE [LARGE SCALE GENOMIC DNA]</scope>
    <source>
        <strain evidence="21 22">DSM 45586</strain>
    </source>
</reference>
<sequence>MQISVTAASPYEVHIGRDLTERIVTQIGDRKALLVRQPQLPGMADLPEFVVPDAEEGKSVQVLSAVWDRLAELEFGRRDVIVSLGGGAATDLAGFAAATWMRGIPVIHVPTSLLGMVDAAVGGKTGINTPAGKNLVGSFHEPEAVFVELNYLDTLPEAEYISGMAEIIKAGFIADPEILRVFAAQGTDAIEELIARAISVKAKVVSADLKEAGEREVLNYGHTFGHAIEKVENYSWRHGNAVAVGMMFEAELAHARGILASEVVDLQRELLTKAGLPVTYRLGLFDDLLAAMQLDKKNRDGHIRFVALTAVGETTRISGPSIAELQAAYAAISREGNGR</sequence>
<dbReference type="RefSeq" id="WP_047240311.1">
    <property type="nucleotide sequence ID" value="NZ_CP011541.1"/>
</dbReference>
<evidence type="ECO:0000256" key="3">
    <source>
        <dbReference type="ARBA" id="ARBA00001947"/>
    </source>
</evidence>
<dbReference type="GO" id="GO:0009423">
    <property type="term" value="P:chorismate biosynthetic process"/>
    <property type="evidence" value="ECO:0007669"/>
    <property type="project" value="UniProtKB-UniRule"/>
</dbReference>
<evidence type="ECO:0000256" key="9">
    <source>
        <dbReference type="ARBA" id="ARBA00022490"/>
    </source>
</evidence>
<dbReference type="FunFam" id="3.40.50.1970:FF:000007">
    <property type="entry name" value="Pentafunctional AROM polypeptide"/>
    <property type="match status" value="1"/>
</dbReference>
<dbReference type="PANTHER" id="PTHR43622:SF7">
    <property type="entry name" value="3-DEHYDROQUINATE SYNTHASE, CHLOROPLASTIC"/>
    <property type="match status" value="1"/>
</dbReference>
<evidence type="ECO:0000256" key="1">
    <source>
        <dbReference type="ARBA" id="ARBA00001393"/>
    </source>
</evidence>
<dbReference type="Pfam" id="PF01761">
    <property type="entry name" value="DHQ_synthase"/>
    <property type="match status" value="1"/>
</dbReference>
<feature type="domain" description="3-dehydroquinate synthase N-terminal" evidence="19">
    <location>
        <begin position="49"/>
        <end position="161"/>
    </location>
</feature>
<evidence type="ECO:0000256" key="2">
    <source>
        <dbReference type="ARBA" id="ARBA00001911"/>
    </source>
</evidence>
<dbReference type="InterPro" id="IPR050071">
    <property type="entry name" value="Dehydroquinate_synthase"/>
</dbReference>
<dbReference type="PIRSF" id="PIRSF001455">
    <property type="entry name" value="DHQ_synth"/>
    <property type="match status" value="1"/>
</dbReference>
<keyword evidence="22" id="KW-1185">Reference proteome</keyword>
<evidence type="ECO:0000256" key="14">
    <source>
        <dbReference type="ARBA" id="ARBA00023027"/>
    </source>
</evidence>
<evidence type="ECO:0000313" key="22">
    <source>
        <dbReference type="Proteomes" id="UP000035368"/>
    </source>
</evidence>
<proteinExistence type="inferred from homology"/>
<dbReference type="EMBL" id="CP011541">
    <property type="protein sequence ID" value="AKK03247.1"/>
    <property type="molecule type" value="Genomic_DNA"/>
</dbReference>
<dbReference type="EC" id="4.2.3.4" evidence="7 18"/>
<evidence type="ECO:0000256" key="16">
    <source>
        <dbReference type="ARBA" id="ARBA00023239"/>
    </source>
</evidence>
<keyword evidence="13 18" id="KW-0862">Zinc</keyword>
<comment type="subcellular location">
    <subcellularLocation>
        <location evidence="4 18">Cytoplasm</location>
    </subcellularLocation>
</comment>
<dbReference type="InterPro" id="IPR030963">
    <property type="entry name" value="DHQ_synth_fam"/>
</dbReference>
<evidence type="ECO:0000256" key="7">
    <source>
        <dbReference type="ARBA" id="ARBA00013031"/>
    </source>
</evidence>
<comment type="cofactor">
    <cofactor evidence="18">
        <name>Co(2+)</name>
        <dbReference type="ChEBI" id="CHEBI:48828"/>
    </cofactor>
    <cofactor evidence="18">
        <name>Zn(2+)</name>
        <dbReference type="ChEBI" id="CHEBI:29105"/>
    </cofactor>
    <text evidence="18">Binds 1 divalent metal cation per subunit. Can use either Co(2+) or Zn(2+).</text>
</comment>
<keyword evidence="10 18" id="KW-0028">Amino-acid biosynthesis</keyword>
<dbReference type="NCBIfam" id="TIGR01357">
    <property type="entry name" value="aroB"/>
    <property type="match status" value="1"/>
</dbReference>
<evidence type="ECO:0000256" key="10">
    <source>
        <dbReference type="ARBA" id="ARBA00022605"/>
    </source>
</evidence>
<evidence type="ECO:0000256" key="13">
    <source>
        <dbReference type="ARBA" id="ARBA00022833"/>
    </source>
</evidence>
<keyword evidence="11 18" id="KW-0479">Metal-binding</keyword>
<feature type="binding site" evidence="18">
    <location>
        <begin position="53"/>
        <end position="58"/>
    </location>
    <ligand>
        <name>NAD(+)</name>
        <dbReference type="ChEBI" id="CHEBI:57540"/>
    </ligand>
</feature>
<dbReference type="KEGG" id="cei:CEPID_06945"/>
<comment type="function">
    <text evidence="18">Catalyzes the conversion of 3-deoxy-D-arabino-heptulosonate 7-phosphate (DAHP) to dehydroquinate (DHQ).</text>
</comment>
<keyword evidence="17 18" id="KW-0170">Cobalt</keyword>
<keyword evidence="15 18" id="KW-0057">Aromatic amino acid biosynthesis</keyword>
<dbReference type="Proteomes" id="UP000035368">
    <property type="component" value="Chromosome"/>
</dbReference>
<dbReference type="PANTHER" id="PTHR43622">
    <property type="entry name" value="3-DEHYDROQUINATE SYNTHASE"/>
    <property type="match status" value="1"/>
</dbReference>
<keyword evidence="9 18" id="KW-0963">Cytoplasm</keyword>
<accession>A0A0G3GWP5</accession>